<feature type="compositionally biased region" description="Polar residues" evidence="1">
    <location>
        <begin position="143"/>
        <end position="157"/>
    </location>
</feature>
<dbReference type="Proteomes" id="UP000250140">
    <property type="component" value="Unassembled WGS sequence"/>
</dbReference>
<feature type="region of interest" description="Disordered" evidence="1">
    <location>
        <begin position="143"/>
        <end position="181"/>
    </location>
</feature>
<organism evidence="2 3">
    <name type="scientific">Glonium stellatum</name>
    <dbReference type="NCBI Taxonomy" id="574774"/>
    <lineage>
        <taxon>Eukaryota</taxon>
        <taxon>Fungi</taxon>
        <taxon>Dikarya</taxon>
        <taxon>Ascomycota</taxon>
        <taxon>Pezizomycotina</taxon>
        <taxon>Dothideomycetes</taxon>
        <taxon>Pleosporomycetidae</taxon>
        <taxon>Gloniales</taxon>
        <taxon>Gloniaceae</taxon>
        <taxon>Glonium</taxon>
    </lineage>
</organism>
<gene>
    <name evidence="2" type="ORF">AOQ84DRAFT_229341</name>
</gene>
<evidence type="ECO:0000256" key="1">
    <source>
        <dbReference type="SAM" id="MobiDB-lite"/>
    </source>
</evidence>
<dbReference type="AlphaFoldDB" id="A0A8E2JMA2"/>
<sequence>MASQGQTSNTCPLTPDAPPTTHTQSPPEAFSKLPVSPTPKPQAFTNFQIRRAPAESEAETYMENRKAGPSPLQRFSKITVSELMSLYLEFTKAQDIRSEAAIAVKSFWQGIEAGIKAGFVTVEGGPLPPWIIAALATSNNAHIQPAPTTNKASSKQDGNGKEGYGVSHHRTVPNDEPFIESTDREPFQLGRFTTRKDGTTVDQAKKLIIQRYHKSADQNKPPIKRETTHAAPKDWNNQEAINKLNTWSSVFWRTTSGKIRRDMVRWEPEEKEILRDVLQNARPRISMREATDIFNQRISGHNTSSGSPLKKRTPVQISHICYKDAVFRQLRGLKVLEERSLEEQQAEEEEENTLDE</sequence>
<feature type="compositionally biased region" description="Polar residues" evidence="1">
    <location>
        <begin position="1"/>
        <end position="12"/>
    </location>
</feature>
<protein>
    <submittedName>
        <fullName evidence="2">Uncharacterized protein</fullName>
    </submittedName>
</protein>
<feature type="region of interest" description="Disordered" evidence="1">
    <location>
        <begin position="1"/>
        <end position="41"/>
    </location>
</feature>
<name>A0A8E2JMA2_9PEZI</name>
<reference evidence="2 3" key="1">
    <citation type="journal article" date="2016" name="Nat. Commun.">
        <title>Ectomycorrhizal ecology is imprinted in the genome of the dominant symbiotic fungus Cenococcum geophilum.</title>
        <authorList>
            <consortium name="DOE Joint Genome Institute"/>
            <person name="Peter M."/>
            <person name="Kohler A."/>
            <person name="Ohm R.A."/>
            <person name="Kuo A."/>
            <person name="Krutzmann J."/>
            <person name="Morin E."/>
            <person name="Arend M."/>
            <person name="Barry K.W."/>
            <person name="Binder M."/>
            <person name="Choi C."/>
            <person name="Clum A."/>
            <person name="Copeland A."/>
            <person name="Grisel N."/>
            <person name="Haridas S."/>
            <person name="Kipfer T."/>
            <person name="LaButti K."/>
            <person name="Lindquist E."/>
            <person name="Lipzen A."/>
            <person name="Maire R."/>
            <person name="Meier B."/>
            <person name="Mihaltcheva S."/>
            <person name="Molinier V."/>
            <person name="Murat C."/>
            <person name="Poggeler S."/>
            <person name="Quandt C.A."/>
            <person name="Sperisen C."/>
            <person name="Tritt A."/>
            <person name="Tisserant E."/>
            <person name="Crous P.W."/>
            <person name="Henrissat B."/>
            <person name="Nehls U."/>
            <person name="Egli S."/>
            <person name="Spatafora J.W."/>
            <person name="Grigoriev I.V."/>
            <person name="Martin F.M."/>
        </authorList>
    </citation>
    <scope>NUCLEOTIDE SEQUENCE [LARGE SCALE GENOMIC DNA]</scope>
    <source>
        <strain evidence="2 3">CBS 207.34</strain>
    </source>
</reference>
<evidence type="ECO:0000313" key="3">
    <source>
        <dbReference type="Proteomes" id="UP000250140"/>
    </source>
</evidence>
<proteinExistence type="predicted"/>
<keyword evidence="3" id="KW-1185">Reference proteome</keyword>
<dbReference type="EMBL" id="KV750973">
    <property type="protein sequence ID" value="OCL02327.1"/>
    <property type="molecule type" value="Genomic_DNA"/>
</dbReference>
<evidence type="ECO:0000313" key="2">
    <source>
        <dbReference type="EMBL" id="OCL02327.1"/>
    </source>
</evidence>
<accession>A0A8E2JMA2</accession>